<dbReference type="AlphaFoldDB" id="A0A6L5XM24"/>
<sequence>MAQQHNDNIPYYEIFSIREYVREGETKSSWLRIGAGFKNRDDSFGLIFQAMPLPDPKSGLLRLYMRPFRPATEQDAAQGEDAFYLEIDPLMGAPLEEL</sequence>
<comment type="caution">
    <text evidence="1">The sequence shown here is derived from an EMBL/GenBank/DDBJ whole genome shotgun (WGS) entry which is preliminary data.</text>
</comment>
<organism evidence="1 2">
    <name type="scientific">Desulfovibrio porci</name>
    <dbReference type="NCBI Taxonomy" id="2605782"/>
    <lineage>
        <taxon>Bacteria</taxon>
        <taxon>Pseudomonadati</taxon>
        <taxon>Thermodesulfobacteriota</taxon>
        <taxon>Desulfovibrionia</taxon>
        <taxon>Desulfovibrionales</taxon>
        <taxon>Desulfovibrionaceae</taxon>
        <taxon>Desulfovibrio</taxon>
    </lineage>
</organism>
<protein>
    <submittedName>
        <fullName evidence="1">Uncharacterized protein</fullName>
    </submittedName>
</protein>
<keyword evidence="2" id="KW-1185">Reference proteome</keyword>
<name>A0A6L5XM24_9BACT</name>
<dbReference type="Proteomes" id="UP000477488">
    <property type="component" value="Unassembled WGS sequence"/>
</dbReference>
<dbReference type="EMBL" id="VUMH01000008">
    <property type="protein sequence ID" value="MSS28222.1"/>
    <property type="molecule type" value="Genomic_DNA"/>
</dbReference>
<evidence type="ECO:0000313" key="2">
    <source>
        <dbReference type="Proteomes" id="UP000477488"/>
    </source>
</evidence>
<reference evidence="1 2" key="1">
    <citation type="submission" date="2019-09" db="EMBL/GenBank/DDBJ databases">
        <title>In-depth cultivation of the pig gut microbiome towards novel bacterial diversity and tailored functional studies.</title>
        <authorList>
            <person name="Wylensek D."/>
            <person name="Hitch T.C.A."/>
            <person name="Clavel T."/>
        </authorList>
    </citation>
    <scope>NUCLEOTIDE SEQUENCE [LARGE SCALE GENOMIC DNA]</scope>
    <source>
        <strain evidence="1 2">PG-178-WT-4</strain>
    </source>
</reference>
<accession>A0A6L5XM24</accession>
<dbReference type="RefSeq" id="WP_154511408.1">
    <property type="nucleotide sequence ID" value="NZ_VUMH01000008.1"/>
</dbReference>
<evidence type="ECO:0000313" key="1">
    <source>
        <dbReference type="EMBL" id="MSS28222.1"/>
    </source>
</evidence>
<gene>
    <name evidence="1" type="ORF">FYJ44_09285</name>
</gene>
<proteinExistence type="predicted"/>